<dbReference type="AlphaFoldDB" id="A0AAE0K470"/>
<gene>
    <name evidence="2" type="ORF">B0T24DRAFT_633109</name>
</gene>
<evidence type="ECO:0000259" key="1">
    <source>
        <dbReference type="Pfam" id="PF06985"/>
    </source>
</evidence>
<feature type="domain" description="Heterokaryon incompatibility" evidence="1">
    <location>
        <begin position="230"/>
        <end position="374"/>
    </location>
</feature>
<dbReference type="Pfam" id="PF06985">
    <property type="entry name" value="HET"/>
    <property type="match status" value="1"/>
</dbReference>
<protein>
    <submittedName>
        <fullName evidence="2">Heterokaryon incompatibility protein-domain-containing protein</fullName>
    </submittedName>
</protein>
<dbReference type="Proteomes" id="UP001287356">
    <property type="component" value="Unassembled WGS sequence"/>
</dbReference>
<keyword evidence="3" id="KW-1185">Reference proteome</keyword>
<accession>A0AAE0K470</accession>
<evidence type="ECO:0000313" key="3">
    <source>
        <dbReference type="Proteomes" id="UP001287356"/>
    </source>
</evidence>
<comment type="caution">
    <text evidence="2">The sequence shown here is derived from an EMBL/GenBank/DDBJ whole genome shotgun (WGS) entry which is preliminary data.</text>
</comment>
<dbReference type="PANTHER" id="PTHR33112:SF10">
    <property type="entry name" value="TOL"/>
    <property type="match status" value="1"/>
</dbReference>
<reference evidence="2" key="1">
    <citation type="journal article" date="2023" name="Mol. Phylogenet. Evol.">
        <title>Genome-scale phylogeny and comparative genomics of the fungal order Sordariales.</title>
        <authorList>
            <person name="Hensen N."/>
            <person name="Bonometti L."/>
            <person name="Westerberg I."/>
            <person name="Brannstrom I.O."/>
            <person name="Guillou S."/>
            <person name="Cros-Aarteil S."/>
            <person name="Calhoun S."/>
            <person name="Haridas S."/>
            <person name="Kuo A."/>
            <person name="Mondo S."/>
            <person name="Pangilinan J."/>
            <person name="Riley R."/>
            <person name="LaButti K."/>
            <person name="Andreopoulos B."/>
            <person name="Lipzen A."/>
            <person name="Chen C."/>
            <person name="Yan M."/>
            <person name="Daum C."/>
            <person name="Ng V."/>
            <person name="Clum A."/>
            <person name="Steindorff A."/>
            <person name="Ohm R.A."/>
            <person name="Martin F."/>
            <person name="Silar P."/>
            <person name="Natvig D.O."/>
            <person name="Lalanne C."/>
            <person name="Gautier V."/>
            <person name="Ament-Velasquez S.L."/>
            <person name="Kruys A."/>
            <person name="Hutchinson M.I."/>
            <person name="Powell A.J."/>
            <person name="Barry K."/>
            <person name="Miller A.N."/>
            <person name="Grigoriev I.V."/>
            <person name="Debuchy R."/>
            <person name="Gladieux P."/>
            <person name="Hiltunen Thoren M."/>
            <person name="Johannesson H."/>
        </authorList>
    </citation>
    <scope>NUCLEOTIDE SEQUENCE</scope>
    <source>
        <strain evidence="2">CBS 958.72</strain>
    </source>
</reference>
<name>A0AAE0K470_9PEZI</name>
<evidence type="ECO:0000313" key="2">
    <source>
        <dbReference type="EMBL" id="KAK3369711.1"/>
    </source>
</evidence>
<reference evidence="2" key="2">
    <citation type="submission" date="2023-06" db="EMBL/GenBank/DDBJ databases">
        <authorList>
            <consortium name="Lawrence Berkeley National Laboratory"/>
            <person name="Haridas S."/>
            <person name="Hensen N."/>
            <person name="Bonometti L."/>
            <person name="Westerberg I."/>
            <person name="Brannstrom I.O."/>
            <person name="Guillou S."/>
            <person name="Cros-Aarteil S."/>
            <person name="Calhoun S."/>
            <person name="Kuo A."/>
            <person name="Mondo S."/>
            <person name="Pangilinan J."/>
            <person name="Riley R."/>
            <person name="Labutti K."/>
            <person name="Andreopoulos B."/>
            <person name="Lipzen A."/>
            <person name="Chen C."/>
            <person name="Yanf M."/>
            <person name="Daum C."/>
            <person name="Ng V."/>
            <person name="Clum A."/>
            <person name="Steindorff A."/>
            <person name="Ohm R."/>
            <person name="Martin F."/>
            <person name="Silar P."/>
            <person name="Natvig D."/>
            <person name="Lalanne C."/>
            <person name="Gautier V."/>
            <person name="Ament-Velasquez S.L."/>
            <person name="Kruys A."/>
            <person name="Hutchinson M.I."/>
            <person name="Powell A.J."/>
            <person name="Barry K."/>
            <person name="Miller A.N."/>
            <person name="Grigoriev I.V."/>
            <person name="Debuchy R."/>
            <person name="Gladieux P."/>
            <person name="Thoren M.H."/>
            <person name="Johannesson H."/>
        </authorList>
    </citation>
    <scope>NUCLEOTIDE SEQUENCE</scope>
    <source>
        <strain evidence="2">CBS 958.72</strain>
    </source>
</reference>
<organism evidence="2 3">
    <name type="scientific">Lasiosphaeria ovina</name>
    <dbReference type="NCBI Taxonomy" id="92902"/>
    <lineage>
        <taxon>Eukaryota</taxon>
        <taxon>Fungi</taxon>
        <taxon>Dikarya</taxon>
        <taxon>Ascomycota</taxon>
        <taxon>Pezizomycotina</taxon>
        <taxon>Sordariomycetes</taxon>
        <taxon>Sordariomycetidae</taxon>
        <taxon>Sordariales</taxon>
        <taxon>Lasiosphaeriaceae</taxon>
        <taxon>Lasiosphaeria</taxon>
    </lineage>
</organism>
<dbReference type="InterPro" id="IPR010730">
    <property type="entry name" value="HET"/>
</dbReference>
<sequence length="700" mass="79083">MGVAICEHCCNIVVAKHPKLDSEQHYISASGAHHSSIAALVESAETCPFCTALLQGFRHYVAKFLPRYGSELPHFAKFEIDPYWNPNYEEVALIEYGFTVKGTTVTIDGKDRSMGSGSICGPNFLIKRGNFRGNAPIFTIQYNRKVEASINLDGLTERTIWQSFGPGDDILDGRFNVIRTWIQQCQLNHPRCKLVRNVDLPTRLVKVDSGTDAVRLVDAESLGNPTAISYTALSHCWGTRPQFFCKTTRENEAKHRNKIPWDSLSKTYRDAIVATRKLGIPYIWIDSLCIIQGDPDEWQRESSRMASVFSGAVLTLAATDSEDGNAGLFLTSLEPPIETTYDEEGAPILLRCPAADNRLIQVSPLNSRAWTLQELVLSRRTVHFSTNQLYWQCKELFLSEDGLIQNDVFASFRQGYMREPLDFSKTEVALEYWWMWVKDYSARKISVGKDWVPAIAGVTEYFSQETGLTPILGMWKESLVDDLAWAVDQISSSLDANDNDTRTQDIPRRSSVLNIPSWTWLRYETPISRARTTGSVLETHAKIQDAEVYWMETPLTSQIKSTKLTISAPLKRLTFCRSQPARNFPGGIWILSGQDRPHNYSGFLDLSHNFPYSPDDYLDLGDRKEPFTELCMKLLTCQQGFGTARGPGLDSLGFFLAVREVLTEFEETRKYERIGIGRWDATPGEPDPFEGVECSIFELV</sequence>
<proteinExistence type="predicted"/>
<dbReference type="PANTHER" id="PTHR33112">
    <property type="entry name" value="DOMAIN PROTEIN, PUTATIVE-RELATED"/>
    <property type="match status" value="1"/>
</dbReference>
<dbReference type="EMBL" id="JAULSN010000006">
    <property type="protein sequence ID" value="KAK3369711.1"/>
    <property type="molecule type" value="Genomic_DNA"/>
</dbReference>